<dbReference type="Gene3D" id="1.10.10.10">
    <property type="entry name" value="Winged helix-like DNA-binding domain superfamily/Winged helix DNA-binding domain"/>
    <property type="match status" value="1"/>
</dbReference>
<evidence type="ECO:0000313" key="9">
    <source>
        <dbReference type="EMBL" id="SEF93766.1"/>
    </source>
</evidence>
<feature type="region of interest" description="Disordered" evidence="6">
    <location>
        <begin position="185"/>
        <end position="207"/>
    </location>
</feature>
<dbReference type="NCBIfam" id="TIGR02937">
    <property type="entry name" value="sigma70-ECF"/>
    <property type="match status" value="1"/>
</dbReference>
<dbReference type="InterPro" id="IPR007627">
    <property type="entry name" value="RNA_pol_sigma70_r2"/>
</dbReference>
<reference evidence="9 10" key="1">
    <citation type="submission" date="2016-10" db="EMBL/GenBank/DDBJ databases">
        <authorList>
            <person name="de Groot N.N."/>
        </authorList>
    </citation>
    <scope>NUCLEOTIDE SEQUENCE [LARGE SCALE GENOMIC DNA]</scope>
    <source>
        <strain evidence="9 10">DSM 22489</strain>
    </source>
</reference>
<dbReference type="PANTHER" id="PTHR43133:SF8">
    <property type="entry name" value="RNA POLYMERASE SIGMA FACTOR HI_1459-RELATED"/>
    <property type="match status" value="1"/>
</dbReference>
<evidence type="ECO:0000259" key="8">
    <source>
        <dbReference type="Pfam" id="PF08281"/>
    </source>
</evidence>
<evidence type="ECO:0000256" key="4">
    <source>
        <dbReference type="ARBA" id="ARBA00023125"/>
    </source>
</evidence>
<evidence type="ECO:0000256" key="3">
    <source>
        <dbReference type="ARBA" id="ARBA00023082"/>
    </source>
</evidence>
<keyword evidence="10" id="KW-1185">Reference proteome</keyword>
<dbReference type="InterPro" id="IPR039425">
    <property type="entry name" value="RNA_pol_sigma-70-like"/>
</dbReference>
<dbReference type="InterPro" id="IPR013325">
    <property type="entry name" value="RNA_pol_sigma_r2"/>
</dbReference>
<dbReference type="Pfam" id="PF08281">
    <property type="entry name" value="Sigma70_r4_2"/>
    <property type="match status" value="1"/>
</dbReference>
<dbReference type="InterPro" id="IPR014284">
    <property type="entry name" value="RNA_pol_sigma-70_dom"/>
</dbReference>
<dbReference type="GO" id="GO:0006352">
    <property type="term" value="P:DNA-templated transcription initiation"/>
    <property type="evidence" value="ECO:0007669"/>
    <property type="project" value="InterPro"/>
</dbReference>
<dbReference type="SUPFAM" id="SSF88659">
    <property type="entry name" value="Sigma3 and sigma4 domains of RNA polymerase sigma factors"/>
    <property type="match status" value="1"/>
</dbReference>
<protein>
    <submittedName>
        <fullName evidence="9">RNA polymerase sigma-70 factor, ECF subfamily</fullName>
    </submittedName>
</protein>
<evidence type="ECO:0000256" key="5">
    <source>
        <dbReference type="ARBA" id="ARBA00023163"/>
    </source>
</evidence>
<dbReference type="SUPFAM" id="SSF88946">
    <property type="entry name" value="Sigma2 domain of RNA polymerase sigma factors"/>
    <property type="match status" value="1"/>
</dbReference>
<dbReference type="PANTHER" id="PTHR43133">
    <property type="entry name" value="RNA POLYMERASE ECF-TYPE SIGMA FACTO"/>
    <property type="match status" value="1"/>
</dbReference>
<dbReference type="Gene3D" id="1.10.1740.10">
    <property type="match status" value="1"/>
</dbReference>
<dbReference type="InterPro" id="IPR013249">
    <property type="entry name" value="RNA_pol_sigma70_r4_t2"/>
</dbReference>
<evidence type="ECO:0000256" key="6">
    <source>
        <dbReference type="SAM" id="MobiDB-lite"/>
    </source>
</evidence>
<sequence>MQLALEATMTTAEAPARIATELDDIDTLVRTYRPRLLRFVSFSIGDPDMAESIVQDCFVKAYNGRANFRGDCSVNTWLTGIALNLVRDQQRLQKFRFWRQARATAIDVTEAANFLPSHESSPEARVLAREQTLQVQAALQNLSPNQRTIFLMRFGEDMSLAEIAESISMPINTVKTHLHRALKAVRAQAGPHTPTRAAAPRPGGAAR</sequence>
<dbReference type="CDD" id="cd06171">
    <property type="entry name" value="Sigma70_r4"/>
    <property type="match status" value="1"/>
</dbReference>
<dbReference type="GO" id="GO:0003677">
    <property type="term" value="F:DNA binding"/>
    <property type="evidence" value="ECO:0007669"/>
    <property type="project" value="UniProtKB-KW"/>
</dbReference>
<gene>
    <name evidence="9" type="ORF">SAMN05421819_1418</name>
</gene>
<feature type="compositionally biased region" description="Low complexity" evidence="6">
    <location>
        <begin position="189"/>
        <end position="207"/>
    </location>
</feature>
<evidence type="ECO:0000256" key="1">
    <source>
        <dbReference type="ARBA" id="ARBA00010641"/>
    </source>
</evidence>
<accession>A0A1H5W3F5</accession>
<dbReference type="InterPro" id="IPR036388">
    <property type="entry name" value="WH-like_DNA-bd_sf"/>
</dbReference>
<feature type="domain" description="RNA polymerase sigma-70 region 2" evidence="7">
    <location>
        <begin position="28"/>
        <end position="93"/>
    </location>
</feature>
<evidence type="ECO:0000313" key="10">
    <source>
        <dbReference type="Proteomes" id="UP000236728"/>
    </source>
</evidence>
<keyword evidence="3" id="KW-0731">Sigma factor</keyword>
<evidence type="ECO:0000259" key="7">
    <source>
        <dbReference type="Pfam" id="PF04542"/>
    </source>
</evidence>
<dbReference type="Proteomes" id="UP000236728">
    <property type="component" value="Unassembled WGS sequence"/>
</dbReference>
<dbReference type="EMBL" id="FNVA01000002">
    <property type="protein sequence ID" value="SEF93766.1"/>
    <property type="molecule type" value="Genomic_DNA"/>
</dbReference>
<dbReference type="OrthoDB" id="9795666at2"/>
<proteinExistence type="inferred from homology"/>
<keyword evidence="4" id="KW-0238">DNA-binding</keyword>
<keyword evidence="5" id="KW-0804">Transcription</keyword>
<dbReference type="InterPro" id="IPR013324">
    <property type="entry name" value="RNA_pol_sigma_r3/r4-like"/>
</dbReference>
<name>A0A1H5W3F5_9BACT</name>
<dbReference type="Pfam" id="PF04542">
    <property type="entry name" value="Sigma70_r2"/>
    <property type="match status" value="1"/>
</dbReference>
<dbReference type="GO" id="GO:0016987">
    <property type="term" value="F:sigma factor activity"/>
    <property type="evidence" value="ECO:0007669"/>
    <property type="project" value="UniProtKB-KW"/>
</dbReference>
<keyword evidence="2" id="KW-0805">Transcription regulation</keyword>
<feature type="domain" description="RNA polymerase sigma factor 70 region 4 type 2" evidence="8">
    <location>
        <begin position="133"/>
        <end position="184"/>
    </location>
</feature>
<comment type="similarity">
    <text evidence="1">Belongs to the sigma-70 factor family. ECF subfamily.</text>
</comment>
<organism evidence="9 10">
    <name type="scientific">Bryocella elongata</name>
    <dbReference type="NCBI Taxonomy" id="863522"/>
    <lineage>
        <taxon>Bacteria</taxon>
        <taxon>Pseudomonadati</taxon>
        <taxon>Acidobacteriota</taxon>
        <taxon>Terriglobia</taxon>
        <taxon>Terriglobales</taxon>
        <taxon>Acidobacteriaceae</taxon>
        <taxon>Bryocella</taxon>
    </lineage>
</organism>
<dbReference type="AlphaFoldDB" id="A0A1H5W3F5"/>
<evidence type="ECO:0000256" key="2">
    <source>
        <dbReference type="ARBA" id="ARBA00023015"/>
    </source>
</evidence>